<evidence type="ECO:0000313" key="2">
    <source>
        <dbReference type="Proteomes" id="UP000187209"/>
    </source>
</evidence>
<accession>A0A1R2CHS3</accession>
<gene>
    <name evidence="1" type="ORF">SteCoe_9495</name>
</gene>
<comment type="caution">
    <text evidence="1">The sequence shown here is derived from an EMBL/GenBank/DDBJ whole genome shotgun (WGS) entry which is preliminary data.</text>
</comment>
<evidence type="ECO:0000313" key="1">
    <source>
        <dbReference type="EMBL" id="OMJ88543.1"/>
    </source>
</evidence>
<protein>
    <submittedName>
        <fullName evidence="1">Uncharacterized protein</fullName>
    </submittedName>
</protein>
<dbReference type="EMBL" id="MPUH01000148">
    <property type="protein sequence ID" value="OMJ88543.1"/>
    <property type="molecule type" value="Genomic_DNA"/>
</dbReference>
<reference evidence="1 2" key="1">
    <citation type="submission" date="2016-11" db="EMBL/GenBank/DDBJ databases">
        <title>The macronuclear genome of Stentor coeruleus: a giant cell with tiny introns.</title>
        <authorList>
            <person name="Slabodnick M."/>
            <person name="Ruby J.G."/>
            <person name="Reiff S.B."/>
            <person name="Swart E.C."/>
            <person name="Gosai S."/>
            <person name="Prabakaran S."/>
            <person name="Witkowska E."/>
            <person name="Larue G.E."/>
            <person name="Fisher S."/>
            <person name="Freeman R.M."/>
            <person name="Gunawardena J."/>
            <person name="Chu W."/>
            <person name="Stover N.A."/>
            <person name="Gregory B.D."/>
            <person name="Nowacki M."/>
            <person name="Derisi J."/>
            <person name="Roy S.W."/>
            <person name="Marshall W.F."/>
            <person name="Sood P."/>
        </authorList>
    </citation>
    <scope>NUCLEOTIDE SEQUENCE [LARGE SCALE GENOMIC DNA]</scope>
    <source>
        <strain evidence="1">WM001</strain>
    </source>
</reference>
<organism evidence="1 2">
    <name type="scientific">Stentor coeruleus</name>
    <dbReference type="NCBI Taxonomy" id="5963"/>
    <lineage>
        <taxon>Eukaryota</taxon>
        <taxon>Sar</taxon>
        <taxon>Alveolata</taxon>
        <taxon>Ciliophora</taxon>
        <taxon>Postciliodesmatophora</taxon>
        <taxon>Heterotrichea</taxon>
        <taxon>Heterotrichida</taxon>
        <taxon>Stentoridae</taxon>
        <taxon>Stentor</taxon>
    </lineage>
</organism>
<name>A0A1R2CHS3_9CILI</name>
<dbReference type="Proteomes" id="UP000187209">
    <property type="component" value="Unassembled WGS sequence"/>
</dbReference>
<proteinExistence type="predicted"/>
<sequence length="368" mass="42477">MSISFIFDLLEDKSLDQDLKNGVLELLNWSYIQESPNLEIYSLYNNEVIVFNIQCIFNTATMSRAQCYHKLSSWKPFYSSDCQIIRPALQACLNQLKDSIQIFYISNNPKRWTSDLGLKCKACFINQAPEGFYCSNSLLSYFKDIINTIFVFKIPGLIIVSNEGKIIIGKTYEISIELSPVILPFVKFCYYKPEFFLEYLVNIKTIRAEYVYGTNWIASSIVPEFNNLCMMCKEQGKGIIFSTEYDLDNMQVSKIPIFYVFFPSVGGLNTFLVRKIAYKECTRNINLAPMACEERTGEFIQFVAENFTCEEYSPGMLENGLHRRLLVQFASACEKNIEVDEKMSCGTVVSIPETMFRKRKNRKNKMDG</sequence>
<dbReference type="AlphaFoldDB" id="A0A1R2CHS3"/>
<keyword evidence="2" id="KW-1185">Reference proteome</keyword>